<keyword evidence="3" id="KW-1133">Transmembrane helix</keyword>
<dbReference type="GO" id="GO:0004190">
    <property type="term" value="F:aspartic-type endopeptidase activity"/>
    <property type="evidence" value="ECO:0007669"/>
    <property type="project" value="InterPro"/>
</dbReference>
<dbReference type="InterPro" id="IPR021109">
    <property type="entry name" value="Peptidase_aspartic_dom_sf"/>
</dbReference>
<dbReference type="InterPro" id="IPR005312">
    <property type="entry name" value="DUF1759"/>
</dbReference>
<dbReference type="GO" id="GO:0015074">
    <property type="term" value="P:DNA integration"/>
    <property type="evidence" value="ECO:0007669"/>
    <property type="project" value="InterPro"/>
</dbReference>
<dbReference type="EMBL" id="JYDJ01000001">
    <property type="protein sequence ID" value="KRX51141.1"/>
    <property type="molecule type" value="Genomic_DNA"/>
</dbReference>
<feature type="compositionally biased region" description="Basic and acidic residues" evidence="2">
    <location>
        <begin position="621"/>
        <end position="631"/>
    </location>
</feature>
<dbReference type="Pfam" id="PF05380">
    <property type="entry name" value="Peptidase_A17"/>
    <property type="match status" value="1"/>
</dbReference>
<keyword evidence="1" id="KW-0378">Hydrolase</keyword>
<dbReference type="InterPro" id="IPR040676">
    <property type="entry name" value="DUF5641"/>
</dbReference>
<reference evidence="6 7" key="1">
    <citation type="submission" date="2015-01" db="EMBL/GenBank/DDBJ databases">
        <title>Evolution of Trichinella species and genotypes.</title>
        <authorList>
            <person name="Korhonen P.K."/>
            <person name="Edoardo P."/>
            <person name="Giuseppe L.R."/>
            <person name="Gasser R.B."/>
        </authorList>
    </citation>
    <scope>NUCLEOTIDE SEQUENCE [LARGE SCALE GENOMIC DNA]</scope>
    <source>
        <strain evidence="6">ISS417</strain>
    </source>
</reference>
<feature type="transmembrane region" description="Helical" evidence="3">
    <location>
        <begin position="293"/>
        <end position="313"/>
    </location>
</feature>
<evidence type="ECO:0000259" key="5">
    <source>
        <dbReference type="PROSITE" id="PS50994"/>
    </source>
</evidence>
<dbReference type="InterPro" id="IPR008042">
    <property type="entry name" value="Retrotrans_Pao"/>
</dbReference>
<feature type="compositionally biased region" description="Low complexity" evidence="2">
    <location>
        <begin position="718"/>
        <end position="728"/>
    </location>
</feature>
<dbReference type="GO" id="GO:0003676">
    <property type="term" value="F:nucleic acid binding"/>
    <property type="evidence" value="ECO:0007669"/>
    <property type="project" value="InterPro"/>
</dbReference>
<evidence type="ECO:0000256" key="1">
    <source>
        <dbReference type="ARBA" id="ARBA00022801"/>
    </source>
</evidence>
<dbReference type="Pfam" id="PF00078">
    <property type="entry name" value="RVT_1"/>
    <property type="match status" value="1"/>
</dbReference>
<dbReference type="SUPFAM" id="SSF53098">
    <property type="entry name" value="Ribonuclease H-like"/>
    <property type="match status" value="1"/>
</dbReference>
<dbReference type="InterPro" id="IPR041588">
    <property type="entry name" value="Integrase_H2C2"/>
</dbReference>
<dbReference type="Pfam" id="PF17921">
    <property type="entry name" value="Integrase_H2C2"/>
    <property type="match status" value="1"/>
</dbReference>
<dbReference type="InterPro" id="IPR001584">
    <property type="entry name" value="Integrase_cat-core"/>
</dbReference>
<keyword evidence="3" id="KW-0472">Membrane</keyword>
<evidence type="ECO:0008006" key="8">
    <source>
        <dbReference type="Google" id="ProtNLM"/>
    </source>
</evidence>
<dbReference type="OrthoDB" id="5875526at2759"/>
<proteinExistence type="predicted"/>
<gene>
    <name evidence="6" type="ORF">T05_9409</name>
</gene>
<dbReference type="InterPro" id="IPR001995">
    <property type="entry name" value="Peptidase_A2_cat"/>
</dbReference>
<evidence type="ECO:0000256" key="2">
    <source>
        <dbReference type="SAM" id="MobiDB-lite"/>
    </source>
</evidence>
<feature type="domain" description="Integrase catalytic" evidence="5">
    <location>
        <begin position="1711"/>
        <end position="1888"/>
    </location>
</feature>
<evidence type="ECO:0000313" key="6">
    <source>
        <dbReference type="EMBL" id="KRX51141.1"/>
    </source>
</evidence>
<dbReference type="Gene3D" id="3.30.420.10">
    <property type="entry name" value="Ribonuclease H-like superfamily/Ribonuclease H"/>
    <property type="match status" value="2"/>
</dbReference>
<dbReference type="Pfam" id="PF18701">
    <property type="entry name" value="DUF5641"/>
    <property type="match status" value="1"/>
</dbReference>
<feature type="transmembrane region" description="Helical" evidence="3">
    <location>
        <begin position="239"/>
        <end position="272"/>
    </location>
</feature>
<dbReference type="SUPFAM" id="SSF50630">
    <property type="entry name" value="Acid proteases"/>
    <property type="match status" value="1"/>
</dbReference>
<dbReference type="InterPro" id="IPR012337">
    <property type="entry name" value="RNaseH-like_sf"/>
</dbReference>
<feature type="region of interest" description="Disordered" evidence="2">
    <location>
        <begin position="705"/>
        <end position="728"/>
    </location>
</feature>
<dbReference type="Gene3D" id="3.10.10.10">
    <property type="entry name" value="HIV Type 1 Reverse Transcriptase, subunit A, domain 1"/>
    <property type="match status" value="1"/>
</dbReference>
<feature type="domain" description="Peptidase A2" evidence="4">
    <location>
        <begin position="780"/>
        <end position="827"/>
    </location>
</feature>
<dbReference type="PROSITE" id="PS50175">
    <property type="entry name" value="ASP_PROT_RETROV"/>
    <property type="match status" value="1"/>
</dbReference>
<organism evidence="6 7">
    <name type="scientific">Trichinella murrelli</name>
    <dbReference type="NCBI Taxonomy" id="144512"/>
    <lineage>
        <taxon>Eukaryota</taxon>
        <taxon>Metazoa</taxon>
        <taxon>Ecdysozoa</taxon>
        <taxon>Nematoda</taxon>
        <taxon>Enoplea</taxon>
        <taxon>Dorylaimia</taxon>
        <taxon>Trichinellida</taxon>
        <taxon>Trichinellidae</taxon>
        <taxon>Trichinella</taxon>
    </lineage>
</organism>
<keyword evidence="3" id="KW-0812">Transmembrane</keyword>
<dbReference type="GO" id="GO:0006508">
    <property type="term" value="P:proteolysis"/>
    <property type="evidence" value="ECO:0007669"/>
    <property type="project" value="InterPro"/>
</dbReference>
<dbReference type="PROSITE" id="PS50994">
    <property type="entry name" value="INTEGRASE"/>
    <property type="match status" value="1"/>
</dbReference>
<accession>A0A0V0UJ30</accession>
<comment type="caution">
    <text evidence="6">The sequence shown here is derived from an EMBL/GenBank/DDBJ whole genome shotgun (WGS) entry which is preliminary data.</text>
</comment>
<dbReference type="STRING" id="144512.A0A0V0UJ30"/>
<keyword evidence="7" id="KW-1185">Reference proteome</keyword>
<dbReference type="Gene3D" id="3.30.70.270">
    <property type="match status" value="1"/>
</dbReference>
<dbReference type="InterPro" id="IPR036397">
    <property type="entry name" value="RNaseH_sf"/>
</dbReference>
<sequence length="2012" mass="228476">MTKMLCGLNPLLDEFRVLRVGGRLGRAQLEEETKFRALLPRKGIIVDSLIRREHNRQLLAGVAQTLTKIEVFAVLRKRFWILRGRSAVKRVLRTSRPFRQRIGDLPAIRVNPARPFSNVGIVFVGPLLIRSESSKYVSKKAYIFLFTCMVLRAIHLELVPDQTIQRFLRAWRRFVTRRGSSWPFGQIVELLTGVTGCQGRQRSRPRQVPCADGSAPWSCWKQPKLINGLHPLRGSLLEIILHVLCCVLYCVGVFVVIYCVLWFITTPLYICWKLFYNEPGGLYLSAGYRNPPYCVGMLVVIYCLCCGLSLHRLPKLNLPEVSQVASSMRVSPMKKKVEIRRSALKKKMDHLERLWRENALHLELRLHLQETITLYEQLDGFQLEFEEELEAEDAEIESDIWAGLRNRFLSLRANVESSMAAKKPMDSVSHEGRKVRLPHFELPKFDGDVTRFREFWDQFEASVHQQTDLCDATMMAYLRSCLTGVALDALQGLSAANQGYETAVQRLKGCFDRPQVAVRQHIIRFFRTLSKSSDLSAICDECHRGVYSLTALGKDPRNGGLSTAEVIIAVARERLPNSVRIQWDKLTMENQSLVAYLPGFLRFLHEQVELADTTRRARDLRLEDKRSENASEKQGSSGKGRETQKTVAFFHSAVAAVCGFCQKQHTIAECASLKQASRQKQREMATRYRLCFCCLKPGHVSSACKTDRRRKRPASKDSSAVVSVGTTTTERVQETPTVECKSSSVSMMHANLASEKRGKINRFQTIKVRAFGDAGSGITVTCLLDTGAEYSFIREDVASALGVVGRAQPVKVEGFGGATHEHPSSQVVQLWLGRLDGSQNAERYPLEALTVPSLCHRIPVSKILTSEWEHLQFLDPVIDDESSDEVHVVIGIDYYYRFLGDAIRRGKPGDPVAVETVLGWIICGPVNPHPAPETVAAFNAVVEPKVEDLLRRFWEIEEMGVPFRSESDEVDPEKRFREGLSYDGTRYSVRLLWKNSGCWLPDNFAVAKRRLETLERRMAREPSRRDVHSSILHSYLVNGWAEEITSEGPEGRTWYLPQHVVSQQGPGATKHRIVFDASAKFKGTSLNEQLDSGLKLQADLLGILLRFRRFRVALQSDIAKMFLQVGLREEDRDVCRFLWRKDGPGGPIATYRLTRVCFGLACSPYLAMQVVNHHLREKRDCFGTVVDDIMAGMYVDDLVVSCDSIEEARDFAHRSSELLASGGFHLAKWASNAPEALVDRPTEEIFRDRYSCLWKTLGVSWNPQEDELTFRPPELAASQNQETKRDLLRTAASVFDPLGGLTPFTVRAKQMFQSLWQTGMAWDDNLPAEVELQWRVWKLELNELHCIAMPRAYFPFSPTEASRLELHGFGDASEAAYAAVVYLRAVKTPDDVQVSFVTAKSRVAPLKKLSTPRLELMAALLCARLVCYVRKELALNVEACHCWSDSKVALGWINGDANRWKPFVANRVREIQALTPSLWWRYIPTEDNPADLASRGCTGPTWLRGSPETWPEAEREERIESLEVLEKERRATAVLVTVSPPQDAANVINPGRYSGFERLIRVTAWCRRFRHNTTMPACSRRTGIGLTSDELKEAERIWIRQEQIHAFCLKESLDKAMTKMLCGLNPFLDEFGVLRVGGRLGRAQLEEETKFPALLPRKGMIVDLLIRREHNRQLHAGVAQTLAALRERFWILRGCSAVKHVLRTCGICRRVAARPFQQRMGDLPVIRVNPARPFSNVGIDFVGPLLVRNQTIESFLRALRRFVARRGRPDTIQSDNFRTFHQANAFLKHLFSRRNWETVQRHLASERVEWIFITERSPWCGGYWERLVRSVKTALKATLGQCLAAPDELRTVLCEVEARVNDRPLTFVGSDLDEEMALTPAHFLIGRSLASFPDRSNSADRGTLRSSLRHLLHRWSYQQKLVGAFWKRWKREYVVTLSSRGKWKKLHEQPRVGDVVLVADYNTPRRRWSLGRIVELLTGGGGLTRSAKVKTAAGTLCRSVRTLVLLEPAEAY</sequence>
<feature type="region of interest" description="Disordered" evidence="2">
    <location>
        <begin position="621"/>
        <end position="642"/>
    </location>
</feature>
<dbReference type="Proteomes" id="UP000055048">
    <property type="component" value="Unassembled WGS sequence"/>
</dbReference>
<protein>
    <recommendedName>
        <fullName evidence="8">Integrase catalytic domain-containing protein</fullName>
    </recommendedName>
</protein>
<dbReference type="PANTHER" id="PTHR47331">
    <property type="entry name" value="PHD-TYPE DOMAIN-CONTAINING PROTEIN"/>
    <property type="match status" value="1"/>
</dbReference>
<dbReference type="Pfam" id="PF03564">
    <property type="entry name" value="DUF1759"/>
    <property type="match status" value="1"/>
</dbReference>
<dbReference type="InterPro" id="IPR000477">
    <property type="entry name" value="RT_dom"/>
</dbReference>
<dbReference type="SUPFAM" id="SSF56672">
    <property type="entry name" value="DNA/RNA polymerases"/>
    <property type="match status" value="1"/>
</dbReference>
<dbReference type="InterPro" id="IPR043502">
    <property type="entry name" value="DNA/RNA_pol_sf"/>
</dbReference>
<dbReference type="InterPro" id="IPR043128">
    <property type="entry name" value="Rev_trsase/Diguanyl_cyclase"/>
</dbReference>
<dbReference type="Gene3D" id="2.40.70.10">
    <property type="entry name" value="Acid Proteases"/>
    <property type="match status" value="1"/>
</dbReference>
<evidence type="ECO:0000259" key="4">
    <source>
        <dbReference type="PROSITE" id="PS50175"/>
    </source>
</evidence>
<dbReference type="PANTHER" id="PTHR47331:SF1">
    <property type="entry name" value="GAG-LIKE PROTEIN"/>
    <property type="match status" value="1"/>
</dbReference>
<evidence type="ECO:0000313" key="7">
    <source>
        <dbReference type="Proteomes" id="UP000055048"/>
    </source>
</evidence>
<name>A0A0V0UJ30_9BILA</name>
<dbReference type="CDD" id="cd01644">
    <property type="entry name" value="RT_pepA17"/>
    <property type="match status" value="1"/>
</dbReference>
<dbReference type="Pfam" id="PF13650">
    <property type="entry name" value="Asp_protease_2"/>
    <property type="match status" value="1"/>
</dbReference>
<evidence type="ECO:0000256" key="3">
    <source>
        <dbReference type="SAM" id="Phobius"/>
    </source>
</evidence>
<dbReference type="GO" id="GO:0042575">
    <property type="term" value="C:DNA polymerase complex"/>
    <property type="evidence" value="ECO:0007669"/>
    <property type="project" value="UniProtKB-ARBA"/>
</dbReference>